<keyword evidence="3" id="KW-1185">Reference proteome</keyword>
<reference evidence="3" key="1">
    <citation type="journal article" date="2018" name="Nat. Microbiol.">
        <title>Leveraging single-cell genomics to expand the fungal tree of life.</title>
        <authorList>
            <person name="Ahrendt S.R."/>
            <person name="Quandt C.A."/>
            <person name="Ciobanu D."/>
            <person name="Clum A."/>
            <person name="Salamov A."/>
            <person name="Andreopoulos B."/>
            <person name="Cheng J.F."/>
            <person name="Woyke T."/>
            <person name="Pelin A."/>
            <person name="Henrissat B."/>
            <person name="Reynolds N.K."/>
            <person name="Benny G.L."/>
            <person name="Smith M.E."/>
            <person name="James T.Y."/>
            <person name="Grigoriev I.V."/>
        </authorList>
    </citation>
    <scope>NUCLEOTIDE SEQUENCE [LARGE SCALE GENOMIC DNA]</scope>
</reference>
<feature type="region of interest" description="Disordered" evidence="1">
    <location>
        <begin position="220"/>
        <end position="283"/>
    </location>
</feature>
<feature type="compositionally biased region" description="Basic and acidic residues" evidence="1">
    <location>
        <begin position="263"/>
        <end position="283"/>
    </location>
</feature>
<dbReference type="Proteomes" id="UP000269721">
    <property type="component" value="Unassembled WGS sequence"/>
</dbReference>
<sequence>MLAELEACLTWRKVALAVGGVCVTRKFATSIDFGGVSSLGFTFASHSTCSLVVYSSASPIPPPSSTLKTPVPSFLFFPPPTPPLSPSLHDAFRVLTGALIEASRFEDAMTPQPHRDPDHTLLTSPKSRPFQLPPALASSIRALRRRLANIKLPRLTVPSLRRSNWTLTIPFSRGTRIGPAPMYAIIHSDGRDQKDIRMRKPEIMRPLTVLMKPNVAEAESESYTLHAQARDHAPADGAHEAQRRGGRPNVAEAESESYTLHAQARDHAPADGAHEAQRRGGRV</sequence>
<evidence type="ECO:0000313" key="2">
    <source>
        <dbReference type="EMBL" id="RKO84938.1"/>
    </source>
</evidence>
<proteinExistence type="predicted"/>
<gene>
    <name evidence="2" type="ORF">BDK51DRAFT_48501</name>
</gene>
<evidence type="ECO:0000313" key="3">
    <source>
        <dbReference type="Proteomes" id="UP000269721"/>
    </source>
</evidence>
<feature type="compositionally biased region" description="Basic and acidic residues" evidence="1">
    <location>
        <begin position="228"/>
        <end position="243"/>
    </location>
</feature>
<dbReference type="AlphaFoldDB" id="A0A4P9W2D3"/>
<protein>
    <submittedName>
        <fullName evidence="2">Uncharacterized protein</fullName>
    </submittedName>
</protein>
<evidence type="ECO:0000256" key="1">
    <source>
        <dbReference type="SAM" id="MobiDB-lite"/>
    </source>
</evidence>
<accession>A0A4P9W2D3</accession>
<dbReference type="EMBL" id="KZ999574">
    <property type="protein sequence ID" value="RKO84938.1"/>
    <property type="molecule type" value="Genomic_DNA"/>
</dbReference>
<organism evidence="2 3">
    <name type="scientific">Blyttiomyces helicus</name>
    <dbReference type="NCBI Taxonomy" id="388810"/>
    <lineage>
        <taxon>Eukaryota</taxon>
        <taxon>Fungi</taxon>
        <taxon>Fungi incertae sedis</taxon>
        <taxon>Chytridiomycota</taxon>
        <taxon>Chytridiomycota incertae sedis</taxon>
        <taxon>Chytridiomycetes</taxon>
        <taxon>Chytridiomycetes incertae sedis</taxon>
        <taxon>Blyttiomyces</taxon>
    </lineage>
</organism>
<name>A0A4P9W2D3_9FUNG</name>